<dbReference type="EMBL" id="FNVD01000007">
    <property type="protein sequence ID" value="SEF93140.1"/>
    <property type="molecule type" value="Genomic_DNA"/>
</dbReference>
<organism evidence="1 2">
    <name type="scientific">Jhaorihella thermophila</name>
    <dbReference type="NCBI Taxonomy" id="488547"/>
    <lineage>
        <taxon>Bacteria</taxon>
        <taxon>Pseudomonadati</taxon>
        <taxon>Pseudomonadota</taxon>
        <taxon>Alphaproteobacteria</taxon>
        <taxon>Rhodobacterales</taxon>
        <taxon>Paracoccaceae</taxon>
        <taxon>Jhaorihella</taxon>
    </lineage>
</organism>
<sequence length="143" mass="15443">MAEPTDRAGVYQAALNGRFEGILTWPDFDALWARLRSAPAGWFVHDTEADPPAHAATPAAFAAALDRAEEIFAHARSRSWCGAVYVDDPGDPALVKIFDPYGMAACGGGGGATRPRYILSRIPPAQLSAGGTRSEKRGWFRRR</sequence>
<keyword evidence="2" id="KW-1185">Reference proteome</keyword>
<gene>
    <name evidence="1" type="ORF">SAMN05421751_10755</name>
</gene>
<evidence type="ECO:0000313" key="2">
    <source>
        <dbReference type="Proteomes" id="UP000236742"/>
    </source>
</evidence>
<protein>
    <submittedName>
        <fullName evidence="1">Uncharacterized protein</fullName>
    </submittedName>
</protein>
<proteinExistence type="predicted"/>
<evidence type="ECO:0000313" key="1">
    <source>
        <dbReference type="EMBL" id="SEF93140.1"/>
    </source>
</evidence>
<dbReference type="OrthoDB" id="9786540at2"/>
<dbReference type="AlphaFoldDB" id="A0A1H5W0Z4"/>
<dbReference type="RefSeq" id="WP_104007942.1">
    <property type="nucleotide sequence ID" value="NZ_FNVD01000007.1"/>
</dbReference>
<name>A0A1H5W0Z4_9RHOB</name>
<dbReference type="Proteomes" id="UP000236742">
    <property type="component" value="Unassembled WGS sequence"/>
</dbReference>
<reference evidence="1 2" key="1">
    <citation type="submission" date="2016-10" db="EMBL/GenBank/DDBJ databases">
        <authorList>
            <person name="de Groot N.N."/>
        </authorList>
    </citation>
    <scope>NUCLEOTIDE SEQUENCE [LARGE SCALE GENOMIC DNA]</scope>
    <source>
        <strain evidence="1 2">DSM 23413</strain>
    </source>
</reference>
<accession>A0A1H5W0Z4</accession>